<feature type="transmembrane region" description="Helical" evidence="1">
    <location>
        <begin position="50"/>
        <end position="74"/>
    </location>
</feature>
<keyword evidence="3" id="KW-1185">Reference proteome</keyword>
<dbReference type="Proteomes" id="UP001630127">
    <property type="component" value="Unassembled WGS sequence"/>
</dbReference>
<keyword evidence="1" id="KW-0472">Membrane</keyword>
<feature type="transmembrane region" description="Helical" evidence="1">
    <location>
        <begin position="161"/>
        <end position="179"/>
    </location>
</feature>
<protein>
    <submittedName>
        <fullName evidence="2">Uncharacterized protein</fullName>
    </submittedName>
</protein>
<dbReference type="EMBL" id="JBJUIK010000011">
    <property type="protein sequence ID" value="KAL3513300.1"/>
    <property type="molecule type" value="Genomic_DNA"/>
</dbReference>
<feature type="transmembrane region" description="Helical" evidence="1">
    <location>
        <begin position="18"/>
        <end position="38"/>
    </location>
</feature>
<dbReference type="AlphaFoldDB" id="A0ABD2Z4P9"/>
<name>A0ABD2Z4P9_9GENT</name>
<proteinExistence type="predicted"/>
<organism evidence="2 3">
    <name type="scientific">Cinchona calisaya</name>
    <dbReference type="NCBI Taxonomy" id="153742"/>
    <lineage>
        <taxon>Eukaryota</taxon>
        <taxon>Viridiplantae</taxon>
        <taxon>Streptophyta</taxon>
        <taxon>Embryophyta</taxon>
        <taxon>Tracheophyta</taxon>
        <taxon>Spermatophyta</taxon>
        <taxon>Magnoliopsida</taxon>
        <taxon>eudicotyledons</taxon>
        <taxon>Gunneridae</taxon>
        <taxon>Pentapetalae</taxon>
        <taxon>asterids</taxon>
        <taxon>lamiids</taxon>
        <taxon>Gentianales</taxon>
        <taxon>Rubiaceae</taxon>
        <taxon>Cinchonoideae</taxon>
        <taxon>Cinchoneae</taxon>
        <taxon>Cinchona</taxon>
    </lineage>
</organism>
<feature type="transmembrane region" description="Helical" evidence="1">
    <location>
        <begin position="135"/>
        <end position="154"/>
    </location>
</feature>
<evidence type="ECO:0000313" key="2">
    <source>
        <dbReference type="EMBL" id="KAL3513300.1"/>
    </source>
</evidence>
<reference evidence="2 3" key="1">
    <citation type="submission" date="2024-11" db="EMBL/GenBank/DDBJ databases">
        <title>A near-complete genome assembly of Cinchona calisaya.</title>
        <authorList>
            <person name="Lian D.C."/>
            <person name="Zhao X.W."/>
            <person name="Wei L."/>
        </authorList>
    </citation>
    <scope>NUCLEOTIDE SEQUENCE [LARGE SCALE GENOMIC DNA]</scope>
    <source>
        <tissue evidence="2">Nenye</tissue>
    </source>
</reference>
<evidence type="ECO:0000256" key="1">
    <source>
        <dbReference type="SAM" id="Phobius"/>
    </source>
</evidence>
<evidence type="ECO:0000313" key="3">
    <source>
        <dbReference type="Proteomes" id="UP001630127"/>
    </source>
</evidence>
<keyword evidence="1" id="KW-1133">Transmembrane helix</keyword>
<accession>A0ABD2Z4P9</accession>
<gene>
    <name evidence="2" type="ORF">ACH5RR_026017</name>
</gene>
<keyword evidence="1" id="KW-0812">Transmembrane</keyword>
<comment type="caution">
    <text evidence="2">The sequence shown here is derived from an EMBL/GenBank/DDBJ whole genome shotgun (WGS) entry which is preliminary data.</text>
</comment>
<sequence length="188" mass="21173">MRSLYQISPSPTASSPHILLYLLPSTSLAFSSFPLSTYSPPSTTIHQLRFLLLPPCLFLFPPPSTILVSSFLHYHPQALPSLSSFLASFSLHYHSLVSSPSLFLPQPHSPASHPLLFTNIYHPTSSSLFFNRHTLYIPLPYPSTSIVFFPFGNFSKIDKDLLIILFLLLMDFGFFVGILEPNLEYKLI</sequence>